<keyword evidence="1" id="KW-1133">Transmembrane helix</keyword>
<dbReference type="Proteomes" id="UP001152049">
    <property type="component" value="Unassembled WGS sequence"/>
</dbReference>
<organism evidence="3 4">
    <name type="scientific">Fusarium torreyae</name>
    <dbReference type="NCBI Taxonomy" id="1237075"/>
    <lineage>
        <taxon>Eukaryota</taxon>
        <taxon>Fungi</taxon>
        <taxon>Dikarya</taxon>
        <taxon>Ascomycota</taxon>
        <taxon>Pezizomycotina</taxon>
        <taxon>Sordariomycetes</taxon>
        <taxon>Hypocreomycetidae</taxon>
        <taxon>Hypocreales</taxon>
        <taxon>Nectriaceae</taxon>
        <taxon>Fusarium</taxon>
    </lineage>
</organism>
<gene>
    <name evidence="3" type="ORF">NW762_013819</name>
</gene>
<dbReference type="Gene3D" id="3.40.50.150">
    <property type="entry name" value="Vaccinia Virus protein VP39"/>
    <property type="match status" value="1"/>
</dbReference>
<evidence type="ECO:0000256" key="1">
    <source>
        <dbReference type="SAM" id="Phobius"/>
    </source>
</evidence>
<reference evidence="3" key="1">
    <citation type="submission" date="2022-09" db="EMBL/GenBank/DDBJ databases">
        <title>Fusarium specimens isolated from Avocado Roots.</title>
        <authorList>
            <person name="Stajich J."/>
            <person name="Roper C."/>
            <person name="Heimlech-Rivalta G."/>
        </authorList>
    </citation>
    <scope>NUCLEOTIDE SEQUENCE</scope>
    <source>
        <strain evidence="3">CF00136</strain>
    </source>
</reference>
<name>A0A9W8VA59_9HYPO</name>
<dbReference type="PANTHER" id="PTHR32026:SF10">
    <property type="entry name" value="METHYLTRANSFERASE-LIKE PROTEIN 24-RELATED"/>
    <property type="match status" value="1"/>
</dbReference>
<evidence type="ECO:0000259" key="2">
    <source>
        <dbReference type="Pfam" id="PF13383"/>
    </source>
</evidence>
<keyword evidence="1" id="KW-0812">Transmembrane</keyword>
<dbReference type="Pfam" id="PF13383">
    <property type="entry name" value="Methyltransf_22"/>
    <property type="match status" value="1"/>
</dbReference>
<dbReference type="InterPro" id="IPR025714">
    <property type="entry name" value="Methyltranfer_dom"/>
</dbReference>
<proteinExistence type="predicted"/>
<evidence type="ECO:0000313" key="3">
    <source>
        <dbReference type="EMBL" id="KAJ4246074.1"/>
    </source>
</evidence>
<accession>A0A9W8VA59</accession>
<dbReference type="AlphaFoldDB" id="A0A9W8VA59"/>
<sequence>MPQRLVWIVFFFATMLLFTLVVTRMPRMCADYSTSSDLTDHANALSTDPHLNARLAHAETLWRKSIEDRKEMIRFSGYDRKFPDGYINPYNVWEFARPSFFCPHDLERVGSLGDGGKIVCGMTRYEKEFPGPSTDSNPARELIVYSFGVSDDSSFEAELLQRTNARIWGYDSHVSSWAKDIVGYQYSRAIFKKAKIGKETDAKAYPPVTSIQDLMRVNGHSYVDLIKMDIEGAEFEALTSLIESVNEKGSKNSNATLPFGQLLIEIHLAKEPADVTVPRDLKSWIKWWSSLEAMGLRPVTNEDNWIGDRVYGAPRFMEYTLINIMDKERNILLRT</sequence>
<feature type="transmembrane region" description="Helical" evidence="1">
    <location>
        <begin position="6"/>
        <end position="23"/>
    </location>
</feature>
<evidence type="ECO:0000313" key="4">
    <source>
        <dbReference type="Proteomes" id="UP001152049"/>
    </source>
</evidence>
<dbReference type="InterPro" id="IPR026913">
    <property type="entry name" value="METTL24"/>
</dbReference>
<feature type="domain" description="Methyltransferase" evidence="2">
    <location>
        <begin position="94"/>
        <end position="243"/>
    </location>
</feature>
<keyword evidence="1" id="KW-0472">Membrane</keyword>
<dbReference type="EMBL" id="JAOQAZ010000044">
    <property type="protein sequence ID" value="KAJ4246074.1"/>
    <property type="molecule type" value="Genomic_DNA"/>
</dbReference>
<dbReference type="OrthoDB" id="10006218at2759"/>
<keyword evidence="4" id="KW-1185">Reference proteome</keyword>
<protein>
    <recommendedName>
        <fullName evidence="2">Methyltransferase domain-containing protein</fullName>
    </recommendedName>
</protein>
<dbReference type="PANTHER" id="PTHR32026">
    <property type="entry name" value="METHYLTRANSFERASE-LIKE PROTEIN 24"/>
    <property type="match status" value="1"/>
</dbReference>
<comment type="caution">
    <text evidence="3">The sequence shown here is derived from an EMBL/GenBank/DDBJ whole genome shotgun (WGS) entry which is preliminary data.</text>
</comment>
<dbReference type="InterPro" id="IPR029063">
    <property type="entry name" value="SAM-dependent_MTases_sf"/>
</dbReference>